<sequence>MPHSEPRAWETVLNHLEQQLVSGQLAPGQRLPGERVLAADLGVGRSSVREALRVMEALGLLSAQTGSGPTAGAMIVSRPTGGMSMLMRMQVAAQSFPVADVVRTRLVLETEVMRALAESDPAPDLAHAEQLLDAMDDAGLAAHEFLVLDARFHIAMADAAGNQVIAAMMTGLRDSIESYVLAGAPLGTWPTTCARLRCEHRGLLEAVRAGDADLARSRIVDHIRGYYAESLGRDHTRPDDPGTEHSPPRV</sequence>
<dbReference type="RefSeq" id="WP_017679745.1">
    <property type="nucleotide sequence ID" value="NZ_CP023714.1"/>
</dbReference>
<dbReference type="InterPro" id="IPR011711">
    <property type="entry name" value="GntR_C"/>
</dbReference>
<evidence type="ECO:0000256" key="2">
    <source>
        <dbReference type="ARBA" id="ARBA00023125"/>
    </source>
</evidence>
<dbReference type="PANTHER" id="PTHR43537">
    <property type="entry name" value="TRANSCRIPTIONAL REGULATOR, GNTR FAMILY"/>
    <property type="match status" value="1"/>
</dbReference>
<organism evidence="4 5">
    <name type="scientific">Rhodococcus ruber</name>
    <dbReference type="NCBI Taxonomy" id="1830"/>
    <lineage>
        <taxon>Bacteria</taxon>
        <taxon>Bacillati</taxon>
        <taxon>Actinomycetota</taxon>
        <taxon>Actinomycetes</taxon>
        <taxon>Mycobacteriales</taxon>
        <taxon>Nocardiaceae</taxon>
        <taxon>Rhodococcus</taxon>
    </lineage>
</organism>
<dbReference type="InterPro" id="IPR036390">
    <property type="entry name" value="WH_DNA-bd_sf"/>
</dbReference>
<dbReference type="eggNOG" id="COG2186">
    <property type="taxonomic scope" value="Bacteria"/>
</dbReference>
<evidence type="ECO:0000256" key="3">
    <source>
        <dbReference type="ARBA" id="ARBA00023163"/>
    </source>
</evidence>
<dbReference type="CDD" id="cd07377">
    <property type="entry name" value="WHTH_GntR"/>
    <property type="match status" value="1"/>
</dbReference>
<dbReference type="SUPFAM" id="SSF46785">
    <property type="entry name" value="Winged helix' DNA-binding domain"/>
    <property type="match status" value="1"/>
</dbReference>
<dbReference type="Pfam" id="PF07729">
    <property type="entry name" value="FCD"/>
    <property type="match status" value="1"/>
</dbReference>
<dbReference type="GO" id="GO:0003700">
    <property type="term" value="F:DNA-binding transcription factor activity"/>
    <property type="evidence" value="ECO:0007669"/>
    <property type="project" value="InterPro"/>
</dbReference>
<dbReference type="Gene3D" id="1.20.120.530">
    <property type="entry name" value="GntR ligand-binding domain-like"/>
    <property type="match status" value="1"/>
</dbReference>
<accession>A0A098BT47</accession>
<reference evidence="4 5" key="1">
    <citation type="journal article" date="2014" name="Genome Announc.">
        <title>Draft Genome Sequence of Propane- and Butane-Oxidizing Actinobacterium Rhodococcus ruber IEGM 231.</title>
        <authorList>
            <person name="Ivshina I.B."/>
            <person name="Kuyukina M.S."/>
            <person name="Krivoruchko A.V."/>
            <person name="Barbe V."/>
            <person name="Fischer C."/>
        </authorList>
    </citation>
    <scope>NUCLEOTIDE SEQUENCE [LARGE SCALE GENOMIC DNA]</scope>
</reference>
<dbReference type="InterPro" id="IPR008920">
    <property type="entry name" value="TF_FadR/GntR_C"/>
</dbReference>
<dbReference type="EMBL" id="CCSD01000098">
    <property type="protein sequence ID" value="CDZ91412.1"/>
    <property type="molecule type" value="Genomic_DNA"/>
</dbReference>
<dbReference type="GeneID" id="66838044"/>
<dbReference type="PANTHER" id="PTHR43537:SF24">
    <property type="entry name" value="GLUCONATE OPERON TRANSCRIPTIONAL REPRESSOR"/>
    <property type="match status" value="1"/>
</dbReference>
<protein>
    <submittedName>
        <fullName evidence="4">GntR family transcriptional regulator</fullName>
    </submittedName>
</protein>
<evidence type="ECO:0000313" key="4">
    <source>
        <dbReference type="EMBL" id="CDZ91412.1"/>
    </source>
</evidence>
<dbReference type="InterPro" id="IPR000524">
    <property type="entry name" value="Tscrpt_reg_HTH_GntR"/>
</dbReference>
<proteinExistence type="predicted"/>
<dbReference type="AlphaFoldDB" id="A0A098BT47"/>
<keyword evidence="1" id="KW-0805">Transcription regulation</keyword>
<evidence type="ECO:0000313" key="5">
    <source>
        <dbReference type="Proteomes" id="UP000042997"/>
    </source>
</evidence>
<dbReference type="GO" id="GO:0003677">
    <property type="term" value="F:DNA binding"/>
    <property type="evidence" value="ECO:0007669"/>
    <property type="project" value="UniProtKB-KW"/>
</dbReference>
<dbReference type="Proteomes" id="UP000042997">
    <property type="component" value="Unassembled WGS sequence"/>
</dbReference>
<dbReference type="InterPro" id="IPR036388">
    <property type="entry name" value="WH-like_DNA-bd_sf"/>
</dbReference>
<dbReference type="SUPFAM" id="SSF48008">
    <property type="entry name" value="GntR ligand-binding domain-like"/>
    <property type="match status" value="1"/>
</dbReference>
<gene>
    <name evidence="4" type="ORF">RHRU231_830001</name>
</gene>
<dbReference type="SMART" id="SM00345">
    <property type="entry name" value="HTH_GNTR"/>
    <property type="match status" value="1"/>
</dbReference>
<name>A0A098BT47_9NOCA</name>
<dbReference type="Gene3D" id="1.10.10.10">
    <property type="entry name" value="Winged helix-like DNA-binding domain superfamily/Winged helix DNA-binding domain"/>
    <property type="match status" value="1"/>
</dbReference>
<keyword evidence="2" id="KW-0238">DNA-binding</keyword>
<dbReference type="SMART" id="SM00895">
    <property type="entry name" value="FCD"/>
    <property type="match status" value="1"/>
</dbReference>
<keyword evidence="3" id="KW-0804">Transcription</keyword>
<dbReference type="PRINTS" id="PR00035">
    <property type="entry name" value="HTHGNTR"/>
</dbReference>
<evidence type="ECO:0000256" key="1">
    <source>
        <dbReference type="ARBA" id="ARBA00023015"/>
    </source>
</evidence>
<dbReference type="PROSITE" id="PS50949">
    <property type="entry name" value="HTH_GNTR"/>
    <property type="match status" value="1"/>
</dbReference>
<dbReference type="Pfam" id="PF00392">
    <property type="entry name" value="GntR"/>
    <property type="match status" value="1"/>
</dbReference>
<dbReference type="OrthoDB" id="7989071at2"/>